<comment type="caution">
    <text evidence="1">The sequence shown here is derived from an EMBL/GenBank/DDBJ whole genome shotgun (WGS) entry which is preliminary data.</text>
</comment>
<accession>A0A0F8YWL5</accession>
<reference evidence="1" key="1">
    <citation type="journal article" date="2015" name="Nature">
        <title>Complex archaea that bridge the gap between prokaryotes and eukaryotes.</title>
        <authorList>
            <person name="Spang A."/>
            <person name="Saw J.H."/>
            <person name="Jorgensen S.L."/>
            <person name="Zaremba-Niedzwiedzka K."/>
            <person name="Martijn J."/>
            <person name="Lind A.E."/>
            <person name="van Eijk R."/>
            <person name="Schleper C."/>
            <person name="Guy L."/>
            <person name="Ettema T.J."/>
        </authorList>
    </citation>
    <scope>NUCLEOTIDE SEQUENCE</scope>
</reference>
<name>A0A0F8YWL5_9ZZZZ</name>
<protein>
    <submittedName>
        <fullName evidence="1">Uncharacterized protein</fullName>
    </submittedName>
</protein>
<dbReference type="AlphaFoldDB" id="A0A0F8YWL5"/>
<gene>
    <name evidence="1" type="ORF">LCGC14_2769470</name>
</gene>
<proteinExistence type="predicted"/>
<evidence type="ECO:0000313" key="1">
    <source>
        <dbReference type="EMBL" id="KKK85813.1"/>
    </source>
</evidence>
<dbReference type="EMBL" id="LAZR01051133">
    <property type="protein sequence ID" value="KKK85813.1"/>
    <property type="molecule type" value="Genomic_DNA"/>
</dbReference>
<organism evidence="1">
    <name type="scientific">marine sediment metagenome</name>
    <dbReference type="NCBI Taxonomy" id="412755"/>
    <lineage>
        <taxon>unclassified sequences</taxon>
        <taxon>metagenomes</taxon>
        <taxon>ecological metagenomes</taxon>
    </lineage>
</organism>
<sequence length="59" mass="7159">MPKTKLTVKYINSQQDIDVDLDREIYRTFKRLGFEFCGEGIDLIEPFERDIDFEKEQER</sequence>